<proteinExistence type="predicted"/>
<organism evidence="1">
    <name type="scientific">marine sediment metagenome</name>
    <dbReference type="NCBI Taxonomy" id="412755"/>
    <lineage>
        <taxon>unclassified sequences</taxon>
        <taxon>metagenomes</taxon>
        <taxon>ecological metagenomes</taxon>
    </lineage>
</organism>
<evidence type="ECO:0000313" key="1">
    <source>
        <dbReference type="EMBL" id="GAI83620.1"/>
    </source>
</evidence>
<reference evidence="1" key="1">
    <citation type="journal article" date="2014" name="Front. Microbiol.">
        <title>High frequency of phylogenetically diverse reductive dehalogenase-homologous genes in deep subseafloor sedimentary metagenomes.</title>
        <authorList>
            <person name="Kawai M."/>
            <person name="Futagami T."/>
            <person name="Toyoda A."/>
            <person name="Takaki Y."/>
            <person name="Nishi S."/>
            <person name="Hori S."/>
            <person name="Arai W."/>
            <person name="Tsubouchi T."/>
            <person name="Morono Y."/>
            <person name="Uchiyama I."/>
            <person name="Ito T."/>
            <person name="Fujiyama A."/>
            <person name="Inagaki F."/>
            <person name="Takami H."/>
        </authorList>
    </citation>
    <scope>NUCLEOTIDE SEQUENCE</scope>
    <source>
        <strain evidence="1">Expedition CK06-06</strain>
    </source>
</reference>
<dbReference type="AlphaFoldDB" id="X1T7U2"/>
<feature type="non-terminal residue" evidence="1">
    <location>
        <position position="1"/>
    </location>
</feature>
<sequence length="127" mass="14260">LKNVKKLVQDVDDKINPLMSNIVSSSKAAERALLQIEKAFSTKEGFFSELETSFKQTSKTARVALRQIQTTLSNLEDMTEEGSPLRYELHNVLKELSAAVRSIRVLTDYIERHPESLLRGKPNSGGK</sequence>
<protein>
    <submittedName>
        <fullName evidence="1">Uncharacterized protein</fullName>
    </submittedName>
</protein>
<accession>X1T7U2</accession>
<comment type="caution">
    <text evidence="1">The sequence shown here is derived from an EMBL/GenBank/DDBJ whole genome shotgun (WGS) entry which is preliminary data.</text>
</comment>
<name>X1T7U2_9ZZZZ</name>
<dbReference type="EMBL" id="BARW01007009">
    <property type="protein sequence ID" value="GAI83620.1"/>
    <property type="molecule type" value="Genomic_DNA"/>
</dbReference>
<gene>
    <name evidence="1" type="ORF">S12H4_14670</name>
</gene>